<evidence type="ECO:0000313" key="4">
    <source>
        <dbReference type="Proteomes" id="UP001165405"/>
    </source>
</evidence>
<sequence length="229" mass="24650">MEFQEVVRRRRMHRRFSAAPVPPEAVDRMVRNAVRAPSAGFSQGWAFLVLEEPDDRAAFWTAASPAAAVAPGETGERPASSADGTTTDDSPRRSHRDMSSWLAGMATAPVVILALASKAAYLRRYAEGDKGWTDQDESRWPVPFWHVDAGMASLLILQTAVDEGLGACFFGVPPTEVPAVRAAFAIPGEYEITGVIAVGHPLEGGAAGSPTRRARKPLDEVVHRGRFGS</sequence>
<dbReference type="GO" id="GO:0016491">
    <property type="term" value="F:oxidoreductase activity"/>
    <property type="evidence" value="ECO:0007669"/>
    <property type="project" value="InterPro"/>
</dbReference>
<dbReference type="CDD" id="cd02062">
    <property type="entry name" value="Nitro_FMN_reductase"/>
    <property type="match status" value="1"/>
</dbReference>
<dbReference type="InterPro" id="IPR050627">
    <property type="entry name" value="Nitroreductase/BluB"/>
</dbReference>
<dbReference type="InterPro" id="IPR029479">
    <property type="entry name" value="Nitroreductase"/>
</dbReference>
<dbReference type="Proteomes" id="UP001165405">
    <property type="component" value="Unassembled WGS sequence"/>
</dbReference>
<evidence type="ECO:0000256" key="1">
    <source>
        <dbReference type="SAM" id="MobiDB-lite"/>
    </source>
</evidence>
<evidence type="ECO:0000313" key="3">
    <source>
        <dbReference type="EMBL" id="MCF4122113.1"/>
    </source>
</evidence>
<dbReference type="InterPro" id="IPR000415">
    <property type="entry name" value="Nitroreductase-like"/>
</dbReference>
<dbReference type="PANTHER" id="PTHR23026:SF123">
    <property type="entry name" value="NAD(P)H NITROREDUCTASE RV3131-RELATED"/>
    <property type="match status" value="1"/>
</dbReference>
<organism evidence="3 4">
    <name type="scientific">Antribacter soli</name>
    <dbReference type="NCBI Taxonomy" id="2910976"/>
    <lineage>
        <taxon>Bacteria</taxon>
        <taxon>Bacillati</taxon>
        <taxon>Actinomycetota</taxon>
        <taxon>Actinomycetes</taxon>
        <taxon>Micrococcales</taxon>
        <taxon>Promicromonosporaceae</taxon>
        <taxon>Antribacter</taxon>
    </lineage>
</organism>
<dbReference type="Gene3D" id="3.40.109.10">
    <property type="entry name" value="NADH Oxidase"/>
    <property type="match status" value="1"/>
</dbReference>
<reference evidence="3" key="1">
    <citation type="submission" date="2022-01" db="EMBL/GenBank/DDBJ databases">
        <title>Antribacter sp. nov., isolated from Guizhou of China.</title>
        <authorList>
            <person name="Chengliang C."/>
            <person name="Ya Z."/>
        </authorList>
    </citation>
    <scope>NUCLEOTIDE SEQUENCE</scope>
    <source>
        <strain evidence="3">KLBMP 9083</strain>
    </source>
</reference>
<comment type="caution">
    <text evidence="3">The sequence shown here is derived from an EMBL/GenBank/DDBJ whole genome shotgun (WGS) entry which is preliminary data.</text>
</comment>
<feature type="domain" description="Nitroreductase" evidence="2">
    <location>
        <begin position="7"/>
        <end position="200"/>
    </location>
</feature>
<dbReference type="PANTHER" id="PTHR23026">
    <property type="entry name" value="NADPH NITROREDUCTASE"/>
    <property type="match status" value="1"/>
</dbReference>
<name>A0AA41U7J9_9MICO</name>
<evidence type="ECO:0000259" key="2">
    <source>
        <dbReference type="Pfam" id="PF00881"/>
    </source>
</evidence>
<feature type="region of interest" description="Disordered" evidence="1">
    <location>
        <begin position="67"/>
        <end position="97"/>
    </location>
</feature>
<keyword evidence="4" id="KW-1185">Reference proteome</keyword>
<dbReference type="EMBL" id="JAKGSG010000038">
    <property type="protein sequence ID" value="MCF4122113.1"/>
    <property type="molecule type" value="Genomic_DNA"/>
</dbReference>
<dbReference type="AlphaFoldDB" id="A0AA41U7J9"/>
<dbReference type="Pfam" id="PF00881">
    <property type="entry name" value="Nitroreductase"/>
    <property type="match status" value="1"/>
</dbReference>
<dbReference type="SUPFAM" id="SSF55469">
    <property type="entry name" value="FMN-dependent nitroreductase-like"/>
    <property type="match status" value="1"/>
</dbReference>
<accession>A0AA41U7J9</accession>
<gene>
    <name evidence="3" type="ORF">L1785_14115</name>
</gene>
<dbReference type="RefSeq" id="WP_236089910.1">
    <property type="nucleotide sequence ID" value="NZ_JAKGSG010000038.1"/>
</dbReference>
<protein>
    <submittedName>
        <fullName evidence="3">Nitroreductase family protein</fullName>
    </submittedName>
</protein>
<proteinExistence type="predicted"/>